<dbReference type="CDD" id="cd03219">
    <property type="entry name" value="ABC_Mj1267_LivG_branched"/>
    <property type="match status" value="1"/>
</dbReference>
<protein>
    <submittedName>
        <fullName evidence="6">ABC transporter ATP-binding protein</fullName>
    </submittedName>
</protein>
<dbReference type="SUPFAM" id="SSF52540">
    <property type="entry name" value="P-loop containing nucleoside triphosphate hydrolases"/>
    <property type="match status" value="1"/>
</dbReference>
<dbReference type="Proteomes" id="UP000318405">
    <property type="component" value="Unassembled WGS sequence"/>
</dbReference>
<dbReference type="PANTHER" id="PTHR45772:SF2">
    <property type="entry name" value="ABC TRANSPORTER ATP-BINDING PROTEIN"/>
    <property type="match status" value="1"/>
</dbReference>
<dbReference type="GO" id="GO:0016887">
    <property type="term" value="F:ATP hydrolysis activity"/>
    <property type="evidence" value="ECO:0007669"/>
    <property type="project" value="InterPro"/>
</dbReference>
<evidence type="ECO:0000313" key="6">
    <source>
        <dbReference type="EMBL" id="TSH92701.1"/>
    </source>
</evidence>
<dbReference type="InterPro" id="IPR051120">
    <property type="entry name" value="ABC_AA/LPS_Transport"/>
</dbReference>
<organism evidence="6 7">
    <name type="scientific">Verticiella sediminum</name>
    <dbReference type="NCBI Taxonomy" id="1247510"/>
    <lineage>
        <taxon>Bacteria</taxon>
        <taxon>Pseudomonadati</taxon>
        <taxon>Pseudomonadota</taxon>
        <taxon>Betaproteobacteria</taxon>
        <taxon>Burkholderiales</taxon>
        <taxon>Alcaligenaceae</taxon>
        <taxon>Verticiella</taxon>
    </lineage>
</organism>
<keyword evidence="4 6" id="KW-0067">ATP-binding</keyword>
<keyword evidence="2" id="KW-0472">Membrane</keyword>
<dbReference type="GO" id="GO:0005886">
    <property type="term" value="C:plasma membrane"/>
    <property type="evidence" value="ECO:0007669"/>
    <property type="project" value="TreeGrafter"/>
</dbReference>
<evidence type="ECO:0000259" key="5">
    <source>
        <dbReference type="PROSITE" id="PS50893"/>
    </source>
</evidence>
<keyword evidence="2" id="KW-1003">Cell membrane</keyword>
<evidence type="ECO:0000256" key="3">
    <source>
        <dbReference type="ARBA" id="ARBA00022741"/>
    </source>
</evidence>
<evidence type="ECO:0000313" key="7">
    <source>
        <dbReference type="Proteomes" id="UP000318405"/>
    </source>
</evidence>
<keyword evidence="7" id="KW-1185">Reference proteome</keyword>
<keyword evidence="3" id="KW-0547">Nucleotide-binding</keyword>
<dbReference type="RefSeq" id="WP_143949067.1">
    <property type="nucleotide sequence ID" value="NZ_BAABMB010000001.1"/>
</dbReference>
<evidence type="ECO:0000256" key="4">
    <source>
        <dbReference type="ARBA" id="ARBA00022840"/>
    </source>
</evidence>
<dbReference type="OrthoDB" id="9781337at2"/>
<evidence type="ECO:0000256" key="2">
    <source>
        <dbReference type="ARBA" id="ARBA00022475"/>
    </source>
</evidence>
<reference evidence="6 7" key="1">
    <citation type="submission" date="2019-07" db="EMBL/GenBank/DDBJ databases">
        <title>Qingshengfaniella alkalisoli gen. nov., sp. nov., isolated from saline soil.</title>
        <authorList>
            <person name="Xu L."/>
            <person name="Huang X.-X."/>
            <person name="Sun J.-Q."/>
        </authorList>
    </citation>
    <scope>NUCLEOTIDE SEQUENCE [LARGE SCALE GENOMIC DNA]</scope>
    <source>
        <strain evidence="6 7">DSM 27279</strain>
    </source>
</reference>
<gene>
    <name evidence="6" type="ORF">FOZ76_14900</name>
</gene>
<proteinExistence type="predicted"/>
<feature type="domain" description="ABC transporter" evidence="5">
    <location>
        <begin position="11"/>
        <end position="252"/>
    </location>
</feature>
<dbReference type="PROSITE" id="PS50893">
    <property type="entry name" value="ABC_TRANSPORTER_2"/>
    <property type="match status" value="1"/>
</dbReference>
<accession>A0A556AIK0</accession>
<dbReference type="Pfam" id="PF00005">
    <property type="entry name" value="ABC_tran"/>
    <property type="match status" value="1"/>
</dbReference>
<dbReference type="Gene3D" id="3.40.50.300">
    <property type="entry name" value="P-loop containing nucleotide triphosphate hydrolases"/>
    <property type="match status" value="1"/>
</dbReference>
<dbReference type="EMBL" id="VLTJ01000029">
    <property type="protein sequence ID" value="TSH92701.1"/>
    <property type="molecule type" value="Genomic_DNA"/>
</dbReference>
<dbReference type="PANTHER" id="PTHR45772">
    <property type="entry name" value="CONSERVED COMPONENT OF ABC TRANSPORTER FOR NATURAL AMINO ACIDS-RELATED"/>
    <property type="match status" value="1"/>
</dbReference>
<dbReference type="InterPro" id="IPR027417">
    <property type="entry name" value="P-loop_NTPase"/>
</dbReference>
<keyword evidence="1" id="KW-0813">Transport</keyword>
<dbReference type="InterPro" id="IPR003439">
    <property type="entry name" value="ABC_transporter-like_ATP-bd"/>
</dbReference>
<name>A0A556AIK0_9BURK</name>
<sequence length="256" mass="26991">MSAGAHGTPLFQARGLVKRFGGLIAANDVSIDVAPGEVHALIGPNGAGKSTLVNLVSGLLPLDAGSIVLDGADITRATPHARVRAGLARCFQVTSIFAGDTVRDNLLLAVQAHAGSSFRFFADRARESELAERAQALARKVGLEDALDRVAGTLPHGAQRKLDVALALAARPKLLLLDEPMAGMGPEDSARMVELVRQLREETAILLIEHDMDAVFQLADRISVLVYGTVLTSGDAEHVKGHPKVQAVYLGTEDTA</sequence>
<evidence type="ECO:0000256" key="1">
    <source>
        <dbReference type="ARBA" id="ARBA00022448"/>
    </source>
</evidence>
<dbReference type="AlphaFoldDB" id="A0A556AIK0"/>
<dbReference type="GO" id="GO:0005524">
    <property type="term" value="F:ATP binding"/>
    <property type="evidence" value="ECO:0007669"/>
    <property type="project" value="UniProtKB-KW"/>
</dbReference>
<comment type="caution">
    <text evidence="6">The sequence shown here is derived from an EMBL/GenBank/DDBJ whole genome shotgun (WGS) entry which is preliminary data.</text>
</comment>
<dbReference type="SMART" id="SM00382">
    <property type="entry name" value="AAA"/>
    <property type="match status" value="1"/>
</dbReference>
<dbReference type="InterPro" id="IPR003593">
    <property type="entry name" value="AAA+_ATPase"/>
</dbReference>